<accession>A0A9P4NRF4</accession>
<dbReference type="PANTHER" id="PTHR35391:SF5">
    <property type="entry name" value="DUF6590 DOMAIN-CONTAINING PROTEIN"/>
    <property type="match status" value="1"/>
</dbReference>
<dbReference type="Proteomes" id="UP000800235">
    <property type="component" value="Unassembled WGS sequence"/>
</dbReference>
<reference evidence="2" key="1">
    <citation type="journal article" date="2020" name="Stud. Mycol.">
        <title>101 Dothideomycetes genomes: a test case for predicting lifestyles and emergence of pathogens.</title>
        <authorList>
            <person name="Haridas S."/>
            <person name="Albert R."/>
            <person name="Binder M."/>
            <person name="Bloem J."/>
            <person name="Labutti K."/>
            <person name="Salamov A."/>
            <person name="Andreopoulos B."/>
            <person name="Baker S."/>
            <person name="Barry K."/>
            <person name="Bills G."/>
            <person name="Bluhm B."/>
            <person name="Cannon C."/>
            <person name="Castanera R."/>
            <person name="Culley D."/>
            <person name="Daum C."/>
            <person name="Ezra D."/>
            <person name="Gonzalez J."/>
            <person name="Henrissat B."/>
            <person name="Kuo A."/>
            <person name="Liang C."/>
            <person name="Lipzen A."/>
            <person name="Lutzoni F."/>
            <person name="Magnuson J."/>
            <person name="Mondo S."/>
            <person name="Nolan M."/>
            <person name="Ohm R."/>
            <person name="Pangilinan J."/>
            <person name="Park H.-J."/>
            <person name="Ramirez L."/>
            <person name="Alfaro M."/>
            <person name="Sun H."/>
            <person name="Tritt A."/>
            <person name="Yoshinaga Y."/>
            <person name="Zwiers L.-H."/>
            <person name="Turgeon B."/>
            <person name="Goodwin S."/>
            <person name="Spatafora J."/>
            <person name="Crous P."/>
            <person name="Grigoriev I."/>
        </authorList>
    </citation>
    <scope>NUCLEOTIDE SEQUENCE</scope>
    <source>
        <strain evidence="2">CBS 130266</strain>
    </source>
</reference>
<dbReference type="InterPro" id="IPR046497">
    <property type="entry name" value="DUF6590"/>
</dbReference>
<evidence type="ECO:0000313" key="2">
    <source>
        <dbReference type="EMBL" id="KAF2430749.1"/>
    </source>
</evidence>
<dbReference type="PANTHER" id="PTHR35391">
    <property type="entry name" value="C2H2-TYPE DOMAIN-CONTAINING PROTEIN-RELATED"/>
    <property type="match status" value="1"/>
</dbReference>
<feature type="non-terminal residue" evidence="2">
    <location>
        <position position="1"/>
    </location>
</feature>
<evidence type="ECO:0000313" key="3">
    <source>
        <dbReference type="Proteomes" id="UP000800235"/>
    </source>
</evidence>
<feature type="non-terminal residue" evidence="2">
    <location>
        <position position="142"/>
    </location>
</feature>
<dbReference type="Pfam" id="PF20233">
    <property type="entry name" value="DUF6590"/>
    <property type="match status" value="1"/>
</dbReference>
<proteinExistence type="predicted"/>
<gene>
    <name evidence="2" type="ORF">EJ08DRAFT_566917</name>
</gene>
<dbReference type="OrthoDB" id="3559580at2759"/>
<sequence length="142" mass="16420">FLTLRQVFRVLWPENAGYSHDNITVVSDTRFPNEKIATKIRWFVVVKEGDDFCTCLPILTYGWQGVSKANTYKWKHAIAYTGSKEPSPITAEQPAVNEYGMMPSIRVNPRQKQEKLHAMSRINFSKMYTVEHNVKVYDFGDV</sequence>
<organism evidence="2 3">
    <name type="scientific">Tothia fuscella</name>
    <dbReference type="NCBI Taxonomy" id="1048955"/>
    <lineage>
        <taxon>Eukaryota</taxon>
        <taxon>Fungi</taxon>
        <taxon>Dikarya</taxon>
        <taxon>Ascomycota</taxon>
        <taxon>Pezizomycotina</taxon>
        <taxon>Dothideomycetes</taxon>
        <taxon>Pleosporomycetidae</taxon>
        <taxon>Venturiales</taxon>
        <taxon>Cylindrosympodiaceae</taxon>
        <taxon>Tothia</taxon>
    </lineage>
</organism>
<dbReference type="AlphaFoldDB" id="A0A9P4NRF4"/>
<protein>
    <recommendedName>
        <fullName evidence="1">DUF6590 domain-containing protein</fullName>
    </recommendedName>
</protein>
<feature type="domain" description="DUF6590" evidence="1">
    <location>
        <begin position="6"/>
        <end position="142"/>
    </location>
</feature>
<comment type="caution">
    <text evidence="2">The sequence shown here is derived from an EMBL/GenBank/DDBJ whole genome shotgun (WGS) entry which is preliminary data.</text>
</comment>
<evidence type="ECO:0000259" key="1">
    <source>
        <dbReference type="Pfam" id="PF20233"/>
    </source>
</evidence>
<dbReference type="EMBL" id="MU007036">
    <property type="protein sequence ID" value="KAF2430749.1"/>
    <property type="molecule type" value="Genomic_DNA"/>
</dbReference>
<name>A0A9P4NRF4_9PEZI</name>
<keyword evidence="3" id="KW-1185">Reference proteome</keyword>